<name>A0AAD8VI53_LOLMU</name>
<evidence type="ECO:0000313" key="3">
    <source>
        <dbReference type="Proteomes" id="UP001231189"/>
    </source>
</evidence>
<comment type="caution">
    <text evidence="2">The sequence shown here is derived from an EMBL/GenBank/DDBJ whole genome shotgun (WGS) entry which is preliminary data.</text>
</comment>
<sequence length="145" mass="16463">MLSSYTESGVVPTMTKITKEPRRPRMLLKIVMSKRKRLLKIAPSSRVGVGSRCLRPTELITDAKNKNVCAEEVKKLKQRLKDEQDAKRAVAAAIDKKPSESIRDLLGQRSVSRLYSMIFPKMKQDKTLDELAASFLVDPSGLWRY</sequence>
<dbReference type="Proteomes" id="UP001231189">
    <property type="component" value="Unassembled WGS sequence"/>
</dbReference>
<accession>A0AAD8VI53</accession>
<evidence type="ECO:0000313" key="2">
    <source>
        <dbReference type="EMBL" id="KAK1606021.1"/>
    </source>
</evidence>
<feature type="coiled-coil region" evidence="1">
    <location>
        <begin position="66"/>
        <end position="93"/>
    </location>
</feature>
<reference evidence="2" key="1">
    <citation type="submission" date="2023-07" db="EMBL/GenBank/DDBJ databases">
        <title>A chromosome-level genome assembly of Lolium multiflorum.</title>
        <authorList>
            <person name="Chen Y."/>
            <person name="Copetti D."/>
            <person name="Kolliker R."/>
            <person name="Studer B."/>
        </authorList>
    </citation>
    <scope>NUCLEOTIDE SEQUENCE</scope>
    <source>
        <strain evidence="2">02402/16</strain>
        <tissue evidence="2">Leaf</tissue>
    </source>
</reference>
<gene>
    <name evidence="2" type="ORF">QYE76_029694</name>
</gene>
<keyword evidence="3" id="KW-1185">Reference proteome</keyword>
<protein>
    <submittedName>
        <fullName evidence="2">Uncharacterized protein</fullName>
    </submittedName>
</protein>
<evidence type="ECO:0000256" key="1">
    <source>
        <dbReference type="SAM" id="Coils"/>
    </source>
</evidence>
<proteinExistence type="predicted"/>
<organism evidence="2 3">
    <name type="scientific">Lolium multiflorum</name>
    <name type="common">Italian ryegrass</name>
    <name type="synonym">Lolium perenne subsp. multiflorum</name>
    <dbReference type="NCBI Taxonomy" id="4521"/>
    <lineage>
        <taxon>Eukaryota</taxon>
        <taxon>Viridiplantae</taxon>
        <taxon>Streptophyta</taxon>
        <taxon>Embryophyta</taxon>
        <taxon>Tracheophyta</taxon>
        <taxon>Spermatophyta</taxon>
        <taxon>Magnoliopsida</taxon>
        <taxon>Liliopsida</taxon>
        <taxon>Poales</taxon>
        <taxon>Poaceae</taxon>
        <taxon>BOP clade</taxon>
        <taxon>Pooideae</taxon>
        <taxon>Poodae</taxon>
        <taxon>Poeae</taxon>
        <taxon>Poeae Chloroplast Group 2 (Poeae type)</taxon>
        <taxon>Loliodinae</taxon>
        <taxon>Loliinae</taxon>
        <taxon>Lolium</taxon>
    </lineage>
</organism>
<dbReference type="AlphaFoldDB" id="A0AAD8VI53"/>
<keyword evidence="1" id="KW-0175">Coiled coil</keyword>
<dbReference type="EMBL" id="JAUUTY010000007">
    <property type="protein sequence ID" value="KAK1606021.1"/>
    <property type="molecule type" value="Genomic_DNA"/>
</dbReference>